<sequence>MLRKDGVTLSGPMLEIHALEIATEHEAVGFKSSWHWQQGVSQRYELSKRARADQKKSAPEGAHDITLGFGI</sequence>
<organism evidence="2 4">
    <name type="scientific">Phytophthora infestans</name>
    <name type="common">Potato late blight agent</name>
    <name type="synonym">Botrytis infestans</name>
    <dbReference type="NCBI Taxonomy" id="4787"/>
    <lineage>
        <taxon>Eukaryota</taxon>
        <taxon>Sar</taxon>
        <taxon>Stramenopiles</taxon>
        <taxon>Oomycota</taxon>
        <taxon>Peronosporomycetes</taxon>
        <taxon>Peronosporales</taxon>
        <taxon>Peronosporaceae</taxon>
        <taxon>Phytophthora</taxon>
    </lineage>
</organism>
<dbReference type="EMBL" id="JAACNO010000148">
    <property type="protein sequence ID" value="KAF4149622.1"/>
    <property type="molecule type" value="Genomic_DNA"/>
</dbReference>
<reference evidence="2" key="1">
    <citation type="submission" date="2020-04" db="EMBL/GenBank/DDBJ databases">
        <title>Hybrid Assembly of Korean Phytophthora infestans isolates.</title>
        <authorList>
            <person name="Prokchorchik M."/>
            <person name="Lee Y."/>
            <person name="Seo J."/>
            <person name="Cho J.-H."/>
            <person name="Park Y.-E."/>
            <person name="Jang D.-C."/>
            <person name="Im J.-S."/>
            <person name="Choi J.-G."/>
            <person name="Park H.-J."/>
            <person name="Lee G.-B."/>
            <person name="Lee Y.-G."/>
            <person name="Hong S.-Y."/>
            <person name="Cho K."/>
            <person name="Sohn K.H."/>
        </authorList>
    </citation>
    <scope>NUCLEOTIDE SEQUENCE</scope>
    <source>
        <strain evidence="2">KR_1_A1</strain>
        <strain evidence="3">KR_2_A2</strain>
    </source>
</reference>
<feature type="region of interest" description="Disordered" evidence="1">
    <location>
        <begin position="50"/>
        <end position="71"/>
    </location>
</feature>
<proteinExistence type="predicted"/>
<protein>
    <recommendedName>
        <fullName evidence="5">HTH CENPB-type domain-containing protein</fullName>
    </recommendedName>
</protein>
<evidence type="ECO:0000256" key="1">
    <source>
        <dbReference type="SAM" id="MobiDB-lite"/>
    </source>
</evidence>
<dbReference type="EMBL" id="WSZM01000363">
    <property type="protein sequence ID" value="KAF4034494.1"/>
    <property type="molecule type" value="Genomic_DNA"/>
</dbReference>
<evidence type="ECO:0000313" key="2">
    <source>
        <dbReference type="EMBL" id="KAF4034494.1"/>
    </source>
</evidence>
<evidence type="ECO:0008006" key="5">
    <source>
        <dbReference type="Google" id="ProtNLM"/>
    </source>
</evidence>
<dbReference type="Proteomes" id="UP000602510">
    <property type="component" value="Unassembled WGS sequence"/>
</dbReference>
<evidence type="ECO:0000313" key="4">
    <source>
        <dbReference type="Proteomes" id="UP000602510"/>
    </source>
</evidence>
<feature type="compositionally biased region" description="Basic and acidic residues" evidence="1">
    <location>
        <begin position="50"/>
        <end position="63"/>
    </location>
</feature>
<name>A0A833SKW2_PHYIN</name>
<keyword evidence="4" id="KW-1185">Reference proteome</keyword>
<accession>A0A833SKW2</accession>
<dbReference type="AlphaFoldDB" id="A0A833SKW2"/>
<comment type="caution">
    <text evidence="2">The sequence shown here is derived from an EMBL/GenBank/DDBJ whole genome shotgun (WGS) entry which is preliminary data.</text>
</comment>
<evidence type="ECO:0000313" key="3">
    <source>
        <dbReference type="EMBL" id="KAF4149622.1"/>
    </source>
</evidence>
<dbReference type="Proteomes" id="UP000704712">
    <property type="component" value="Unassembled WGS sequence"/>
</dbReference>
<gene>
    <name evidence="2" type="ORF">GN244_ATG13537</name>
    <name evidence="3" type="ORF">GN958_ATG01206</name>
</gene>